<organism evidence="1 2">
    <name type="scientific">Blastopirellula marina</name>
    <dbReference type="NCBI Taxonomy" id="124"/>
    <lineage>
        <taxon>Bacteria</taxon>
        <taxon>Pseudomonadati</taxon>
        <taxon>Planctomycetota</taxon>
        <taxon>Planctomycetia</taxon>
        <taxon>Pirellulales</taxon>
        <taxon>Pirellulaceae</taxon>
        <taxon>Blastopirellula</taxon>
    </lineage>
</organism>
<dbReference type="OrthoDB" id="9815245at2"/>
<dbReference type="Gene3D" id="1.10.101.10">
    <property type="entry name" value="PGBD-like superfamily/PGBD"/>
    <property type="match status" value="1"/>
</dbReference>
<evidence type="ECO:0000313" key="2">
    <source>
        <dbReference type="Proteomes" id="UP000240009"/>
    </source>
</evidence>
<reference evidence="1 2" key="1">
    <citation type="submission" date="2018-02" db="EMBL/GenBank/DDBJ databases">
        <title>Comparative genomes isolates from brazilian mangrove.</title>
        <authorList>
            <person name="Araujo J.E."/>
            <person name="Taketani R.G."/>
            <person name="Silva M.C.P."/>
            <person name="Loureco M.V."/>
            <person name="Andreote F.D."/>
        </authorList>
    </citation>
    <scope>NUCLEOTIDE SEQUENCE [LARGE SCALE GENOMIC DNA]</scope>
    <source>
        <strain evidence="1 2">HEX-2 MGV</strain>
    </source>
</reference>
<proteinExistence type="predicted"/>
<dbReference type="InterPro" id="IPR036366">
    <property type="entry name" value="PGBDSf"/>
</dbReference>
<dbReference type="EMBL" id="PUIA01000016">
    <property type="protein sequence ID" value="PQO38967.1"/>
    <property type="molecule type" value="Genomic_DNA"/>
</dbReference>
<dbReference type="RefSeq" id="WP_105350166.1">
    <property type="nucleotide sequence ID" value="NZ_PUIA01000016.1"/>
</dbReference>
<dbReference type="Proteomes" id="UP000240009">
    <property type="component" value="Unassembled WGS sequence"/>
</dbReference>
<comment type="caution">
    <text evidence="1">The sequence shown here is derived from an EMBL/GenBank/DDBJ whole genome shotgun (WGS) entry which is preliminary data.</text>
</comment>
<evidence type="ECO:0000313" key="1">
    <source>
        <dbReference type="EMBL" id="PQO38967.1"/>
    </source>
</evidence>
<gene>
    <name evidence="1" type="ORF">C5Y96_03585</name>
</gene>
<name>A0A2S8G3F6_9BACT</name>
<sequence length="286" mass="30516">MWKISASVGSYESGATNHAADVTTVQKMLTEIAKKTANPSFDPKGIDGKISRVGATSNTVKAIISFQARRVGLAKPDGRIDVGGKTWKAMTSVIGSVAPPTAKPIPVGGLITLTVQHGGKMPTKTKRKGNEAATFNGMYESTFTLSGGGVSGTFRGSIWPDDMTVKGRVIDGTYPLHIGFHKGGSAAKQGADKLVMMREGIRPGLLVNMRKPVNVQSDNSAKTTSQGINVHNGFNNNRGSDGCLTLEPNDWPRFIQIFLDGFPDINDWHAMYTNTGKKIGQLVIKA</sequence>
<dbReference type="AlphaFoldDB" id="A0A2S8G3F6"/>
<accession>A0A2S8G3F6</accession>
<protein>
    <submittedName>
        <fullName evidence="1">Uncharacterized protein</fullName>
    </submittedName>
</protein>